<dbReference type="CDD" id="cd11528">
    <property type="entry name" value="NTP-PPase_MazG_Nterm"/>
    <property type="match status" value="1"/>
</dbReference>
<dbReference type="InterPro" id="IPR048015">
    <property type="entry name" value="NTP-PPase_MazG-like_N"/>
</dbReference>
<dbReference type="CDD" id="cd11529">
    <property type="entry name" value="NTP-PPase_MazG_Cterm"/>
    <property type="match status" value="1"/>
</dbReference>
<protein>
    <submittedName>
        <fullName evidence="2">MazG family protein</fullName>
    </submittedName>
</protein>
<dbReference type="GO" id="GO:0006203">
    <property type="term" value="P:dGTP catabolic process"/>
    <property type="evidence" value="ECO:0007669"/>
    <property type="project" value="TreeGrafter"/>
</dbReference>
<dbReference type="PANTHER" id="PTHR30522">
    <property type="entry name" value="NUCLEOSIDE TRIPHOSPHATE PYROPHOSPHOHYDROLASE"/>
    <property type="match status" value="1"/>
</dbReference>
<sequence>MREAVDAREAIQSLIETIWRLRQPGGCPWDRKQTHVSIAGNMVEEAYEALDAIERDDTEHLREELGDVLMQVLMQAQIAADADEFTFQDVARDVEAKLIRRHPHVFANDVADDVADVSALWDRVKLQERSDFSERHGRGGSSGESLLDSVPRALPALRQAQNVSRKAAAIGLDLDDREAVWDRMDRDRAAFRADPPDSPERESELGDLLFSLVNIARIADIDAERALRASTSAFRRRWQTVERLAGETGANAEHLSASELNMLWDQAGREGSTMERSANR</sequence>
<dbReference type="Proteomes" id="UP000006851">
    <property type="component" value="Chromosome"/>
</dbReference>
<dbReference type="NCBIfam" id="NF007113">
    <property type="entry name" value="PRK09562.1"/>
    <property type="match status" value="1"/>
</dbReference>
<dbReference type="GO" id="GO:0047429">
    <property type="term" value="F:nucleoside triphosphate diphosphatase activity"/>
    <property type="evidence" value="ECO:0007669"/>
    <property type="project" value="InterPro"/>
</dbReference>
<name>F2N704_CORGP</name>
<feature type="domain" description="NTP pyrophosphohydrolase MazG-like" evidence="1">
    <location>
        <begin position="33"/>
        <end position="106"/>
    </location>
</feature>
<dbReference type="GO" id="GO:0046052">
    <property type="term" value="P:UTP catabolic process"/>
    <property type="evidence" value="ECO:0007669"/>
    <property type="project" value="TreeGrafter"/>
</dbReference>
<dbReference type="GO" id="GO:0006950">
    <property type="term" value="P:response to stress"/>
    <property type="evidence" value="ECO:0007669"/>
    <property type="project" value="UniProtKB-ARBA"/>
</dbReference>
<dbReference type="AlphaFoldDB" id="F2N704"/>
<dbReference type="STRING" id="700015.Corgl_0216"/>
<proteinExistence type="predicted"/>
<dbReference type="RefSeq" id="WP_013708086.1">
    <property type="nucleotide sequence ID" value="NC_015389.1"/>
</dbReference>
<keyword evidence="3" id="KW-1185">Reference proteome</keyword>
<organism evidence="2 3">
    <name type="scientific">Coriobacterium glomerans (strain ATCC 49209 / DSM 20642 / JCM 10262 / PW2)</name>
    <dbReference type="NCBI Taxonomy" id="700015"/>
    <lineage>
        <taxon>Bacteria</taxon>
        <taxon>Bacillati</taxon>
        <taxon>Actinomycetota</taxon>
        <taxon>Coriobacteriia</taxon>
        <taxon>Coriobacteriales</taxon>
        <taxon>Coriobacteriaceae</taxon>
        <taxon>Coriobacterium</taxon>
    </lineage>
</organism>
<accession>F2N704</accession>
<dbReference type="EMBL" id="CP002628">
    <property type="protein sequence ID" value="AEB06343.1"/>
    <property type="molecule type" value="Genomic_DNA"/>
</dbReference>
<evidence type="ECO:0000313" key="3">
    <source>
        <dbReference type="Proteomes" id="UP000006851"/>
    </source>
</evidence>
<dbReference type="KEGG" id="cgo:Corgl_0216"/>
<dbReference type="InterPro" id="IPR004518">
    <property type="entry name" value="MazG-like_dom"/>
</dbReference>
<dbReference type="PANTHER" id="PTHR30522:SF0">
    <property type="entry name" value="NUCLEOSIDE TRIPHOSPHATE PYROPHOSPHOHYDROLASE"/>
    <property type="match status" value="1"/>
</dbReference>
<dbReference type="InterPro" id="IPR048011">
    <property type="entry name" value="NTP-PPase_MazG-like_C"/>
</dbReference>
<gene>
    <name evidence="2" type="ordered locus">Corgl_0216</name>
</gene>
<dbReference type="GO" id="GO:0046061">
    <property type="term" value="P:dATP catabolic process"/>
    <property type="evidence" value="ECO:0007669"/>
    <property type="project" value="TreeGrafter"/>
</dbReference>
<dbReference type="eggNOG" id="COG3956">
    <property type="taxonomic scope" value="Bacteria"/>
</dbReference>
<evidence type="ECO:0000259" key="1">
    <source>
        <dbReference type="Pfam" id="PF03819"/>
    </source>
</evidence>
<dbReference type="HOGENOM" id="CLU_038356_0_1_11"/>
<dbReference type="GO" id="GO:0046081">
    <property type="term" value="P:dUTP catabolic process"/>
    <property type="evidence" value="ECO:0007669"/>
    <property type="project" value="TreeGrafter"/>
</dbReference>
<dbReference type="SUPFAM" id="SSF101386">
    <property type="entry name" value="all-alpha NTP pyrophosphatases"/>
    <property type="match status" value="2"/>
</dbReference>
<dbReference type="OrthoDB" id="9808939at2"/>
<dbReference type="FunFam" id="1.10.287.1080:FF:000001">
    <property type="entry name" value="Nucleoside triphosphate pyrophosphohydrolase"/>
    <property type="match status" value="1"/>
</dbReference>
<dbReference type="GO" id="GO:0046076">
    <property type="term" value="P:dTTP catabolic process"/>
    <property type="evidence" value="ECO:0007669"/>
    <property type="project" value="TreeGrafter"/>
</dbReference>
<dbReference type="Gene3D" id="1.10.287.1080">
    <property type="entry name" value="MazG-like"/>
    <property type="match status" value="2"/>
</dbReference>
<reference evidence="3" key="1">
    <citation type="journal article" date="2013" name="Stand. Genomic Sci.">
        <title>Complete genome sequence of Coriobacterium glomerans type strain (PW2(T)) from the midgut of Pyrrhocoris apterus L. (red soldier bug).</title>
        <authorList>
            <person name="Stackebrandt E."/>
            <person name="Zeytun A."/>
            <person name="Lapidus A."/>
            <person name="Nolan M."/>
            <person name="Lucas S."/>
            <person name="Hammon N."/>
            <person name="Deshpande S."/>
            <person name="Cheng J.F."/>
            <person name="Tapia R."/>
            <person name="Goodwin L.A."/>
            <person name="Pitluck S."/>
            <person name="Liolios K."/>
            <person name="Pagani I."/>
            <person name="Ivanova N."/>
            <person name="Mavromatis K."/>
            <person name="Mikhailova N."/>
            <person name="Huntemann M."/>
            <person name="Pati A."/>
            <person name="Chen A."/>
            <person name="Palaniappan K."/>
            <person name="Chang Y.J."/>
            <person name="Land M."/>
            <person name="Hauser L."/>
            <person name="Rohde M."/>
            <person name="Pukall R."/>
            <person name="Goker M."/>
            <person name="Detter J.C."/>
            <person name="Woyke T."/>
            <person name="Bristow J."/>
            <person name="Eisen J.A."/>
            <person name="Markowitz V."/>
            <person name="Hugenholtz P."/>
            <person name="Kyrpides N.C."/>
            <person name="Klenk H.P."/>
        </authorList>
    </citation>
    <scope>NUCLEOTIDE SEQUENCE</scope>
    <source>
        <strain evidence="3">ATCC 49209 / DSM 20642 / JCM 10262 / PW2</strain>
    </source>
</reference>
<dbReference type="NCBIfam" id="TIGR00444">
    <property type="entry name" value="mazG"/>
    <property type="match status" value="1"/>
</dbReference>
<dbReference type="Pfam" id="PF03819">
    <property type="entry name" value="MazG"/>
    <property type="match status" value="1"/>
</dbReference>
<evidence type="ECO:0000313" key="2">
    <source>
        <dbReference type="EMBL" id="AEB06343.1"/>
    </source>
</evidence>
<dbReference type="GO" id="GO:0046047">
    <property type="term" value="P:TTP catabolic process"/>
    <property type="evidence" value="ECO:0007669"/>
    <property type="project" value="TreeGrafter"/>
</dbReference>
<dbReference type="InterPro" id="IPR011551">
    <property type="entry name" value="NTP_PyrPHydrolase_MazG"/>
</dbReference>